<reference evidence="4 5" key="1">
    <citation type="submission" date="2024-07" db="EMBL/GenBank/DDBJ databases">
        <title>Novosphingobium kalidii RD2P27.</title>
        <authorList>
            <person name="Sun J.-Q."/>
        </authorList>
    </citation>
    <scope>NUCLEOTIDE SEQUENCE [LARGE SCALE GENOMIC DNA]</scope>
    <source>
        <strain evidence="4 5">RD2P27</strain>
    </source>
</reference>
<accession>A0ABV2CZI6</accession>
<evidence type="ECO:0000259" key="3">
    <source>
        <dbReference type="Pfam" id="PF13505"/>
    </source>
</evidence>
<sequence>MRKLVIGLALASTAIATPSLARDNAWYIEGGFGAMIVEDTSFDISGINNAAAVDSDYGYDGGVSIGYDFGPFRLETEGSYRRAENDEYTTGGTTGGAWGHGDVLSFMLNGLLDFGPDDGIQGFVGGGVGVGRVHYRVNVPGSVVVNDKDTRFAWQALAGVRAPVTENIDMGLKYRFHNVDNLSMVSTLGAPIEGRWRSHSLLGTVAYNFGGTEAAPPPP</sequence>
<gene>
    <name evidence="4" type="ORF">ABVV53_06045</name>
</gene>
<evidence type="ECO:0000256" key="2">
    <source>
        <dbReference type="SAM" id="SignalP"/>
    </source>
</evidence>
<dbReference type="SUPFAM" id="SSF56925">
    <property type="entry name" value="OMPA-like"/>
    <property type="match status" value="1"/>
</dbReference>
<feature type="chain" id="PRO_5045846771" evidence="2">
    <location>
        <begin position="22"/>
        <end position="219"/>
    </location>
</feature>
<protein>
    <submittedName>
        <fullName evidence="4">Outer membrane beta-barrel protein</fullName>
    </submittedName>
</protein>
<dbReference type="InterPro" id="IPR027385">
    <property type="entry name" value="Beta-barrel_OMP"/>
</dbReference>
<evidence type="ECO:0000256" key="1">
    <source>
        <dbReference type="ARBA" id="ARBA00022729"/>
    </source>
</evidence>
<dbReference type="RefSeq" id="WP_353983501.1">
    <property type="nucleotide sequence ID" value="NZ_JBEWLY010000010.1"/>
</dbReference>
<dbReference type="Pfam" id="PF13505">
    <property type="entry name" value="OMP_b-brl"/>
    <property type="match status" value="1"/>
</dbReference>
<dbReference type="Proteomes" id="UP001548713">
    <property type="component" value="Unassembled WGS sequence"/>
</dbReference>
<evidence type="ECO:0000313" key="4">
    <source>
        <dbReference type="EMBL" id="MET1755021.1"/>
    </source>
</evidence>
<keyword evidence="5" id="KW-1185">Reference proteome</keyword>
<proteinExistence type="predicted"/>
<feature type="signal peptide" evidence="2">
    <location>
        <begin position="1"/>
        <end position="21"/>
    </location>
</feature>
<comment type="caution">
    <text evidence="4">The sequence shown here is derived from an EMBL/GenBank/DDBJ whole genome shotgun (WGS) entry which is preliminary data.</text>
</comment>
<feature type="non-terminal residue" evidence="4">
    <location>
        <position position="219"/>
    </location>
</feature>
<dbReference type="InterPro" id="IPR011250">
    <property type="entry name" value="OMP/PagP_B-barrel"/>
</dbReference>
<keyword evidence="1 2" id="KW-0732">Signal</keyword>
<name>A0ABV2CZI6_9SPHN</name>
<dbReference type="Gene3D" id="2.40.160.20">
    <property type="match status" value="1"/>
</dbReference>
<organism evidence="4 5">
    <name type="scientific">Novosphingobium kalidii</name>
    <dbReference type="NCBI Taxonomy" id="3230299"/>
    <lineage>
        <taxon>Bacteria</taxon>
        <taxon>Pseudomonadati</taxon>
        <taxon>Pseudomonadota</taxon>
        <taxon>Alphaproteobacteria</taxon>
        <taxon>Sphingomonadales</taxon>
        <taxon>Sphingomonadaceae</taxon>
        <taxon>Novosphingobium</taxon>
    </lineage>
</organism>
<feature type="domain" description="Outer membrane protein beta-barrel" evidence="3">
    <location>
        <begin position="8"/>
        <end position="192"/>
    </location>
</feature>
<evidence type="ECO:0000313" key="5">
    <source>
        <dbReference type="Proteomes" id="UP001548713"/>
    </source>
</evidence>
<dbReference type="EMBL" id="JBEWLY010000010">
    <property type="protein sequence ID" value="MET1755021.1"/>
    <property type="molecule type" value="Genomic_DNA"/>
</dbReference>